<dbReference type="InParanoid" id="K1X860"/>
<protein>
    <submittedName>
        <fullName evidence="2">Uncharacterized protein</fullName>
    </submittedName>
</protein>
<name>K1X860_MARBU</name>
<proteinExistence type="predicted"/>
<gene>
    <name evidence="2" type="ORF">MBM_00360</name>
</gene>
<feature type="compositionally biased region" description="Low complexity" evidence="1">
    <location>
        <begin position="72"/>
        <end position="89"/>
    </location>
</feature>
<organism evidence="2 3">
    <name type="scientific">Marssonina brunnea f. sp. multigermtubi (strain MB_m1)</name>
    <name type="common">Marssonina leaf spot fungus</name>
    <dbReference type="NCBI Taxonomy" id="1072389"/>
    <lineage>
        <taxon>Eukaryota</taxon>
        <taxon>Fungi</taxon>
        <taxon>Dikarya</taxon>
        <taxon>Ascomycota</taxon>
        <taxon>Pezizomycotina</taxon>
        <taxon>Leotiomycetes</taxon>
        <taxon>Helotiales</taxon>
        <taxon>Drepanopezizaceae</taxon>
        <taxon>Drepanopeziza</taxon>
    </lineage>
</organism>
<feature type="region of interest" description="Disordered" evidence="1">
    <location>
        <begin position="1"/>
        <end position="101"/>
    </location>
</feature>
<evidence type="ECO:0000313" key="3">
    <source>
        <dbReference type="Proteomes" id="UP000006753"/>
    </source>
</evidence>
<accession>K1X860</accession>
<dbReference type="AlphaFoldDB" id="K1X860"/>
<dbReference type="KEGG" id="mbe:MBM_00360"/>
<evidence type="ECO:0000256" key="1">
    <source>
        <dbReference type="SAM" id="MobiDB-lite"/>
    </source>
</evidence>
<dbReference type="Proteomes" id="UP000006753">
    <property type="component" value="Unassembled WGS sequence"/>
</dbReference>
<dbReference type="EMBL" id="JH921428">
    <property type="protein sequence ID" value="EKD21247.1"/>
    <property type="molecule type" value="Genomic_DNA"/>
</dbReference>
<evidence type="ECO:0000313" key="2">
    <source>
        <dbReference type="EMBL" id="EKD21247.1"/>
    </source>
</evidence>
<sequence>MSSTIETFRVPPARRNMQSNCCPFEAVSDHQAPRVESASDEEQLYETGPGTTTEKPRGRPKNKDAQDGASCSTPLPTSPPSSSSAASLTEEAEGRKLLHDSTERVASVKSFCDSADHPDITKRLAQENTHEDHRELIEVADAGRVAAEELLLCSISAFEQVPCTQSGCPGRGPGVIGEGCGNSAGHQQRAFECRDRTRRVGLPLQAYERVVEECGAGRTVSTITEAWDNNKEEEGNDDGFGAGDGARMVQYLKIKRWREKDIEIAQLKMKLEAMSLQAANLVQKKPPKWLNTFGLSTSAILYSIMSLKKLPRGLKLFDNLIRFATRGLPFVPLKKI</sequence>
<feature type="compositionally biased region" description="Basic and acidic residues" evidence="1">
    <location>
        <begin position="54"/>
        <end position="66"/>
    </location>
</feature>
<dbReference type="HOGENOM" id="CLU_826606_0_0_1"/>
<reference evidence="2 3" key="1">
    <citation type="journal article" date="2012" name="BMC Genomics">
        <title>Sequencing the genome of Marssonina brunnea reveals fungus-poplar co-evolution.</title>
        <authorList>
            <person name="Zhu S."/>
            <person name="Cao Y.-Z."/>
            <person name="Jiang C."/>
            <person name="Tan B.-Y."/>
            <person name="Wang Z."/>
            <person name="Feng S."/>
            <person name="Zhang L."/>
            <person name="Su X.-H."/>
            <person name="Brejova B."/>
            <person name="Vinar T."/>
            <person name="Xu M."/>
            <person name="Wang M.-X."/>
            <person name="Zhang S.-G."/>
            <person name="Huang M.-R."/>
            <person name="Wu R."/>
            <person name="Zhou Y."/>
        </authorList>
    </citation>
    <scope>NUCLEOTIDE SEQUENCE [LARGE SCALE GENOMIC DNA]</scope>
    <source>
        <strain evidence="2 3">MB_m1</strain>
    </source>
</reference>
<keyword evidence="3" id="KW-1185">Reference proteome</keyword>
<feature type="compositionally biased region" description="Basic and acidic residues" evidence="1">
    <location>
        <begin position="92"/>
        <end position="101"/>
    </location>
</feature>